<dbReference type="AlphaFoldDB" id="A0AAD7K5S0"/>
<dbReference type="EMBL" id="JARJLG010000008">
    <property type="protein sequence ID" value="KAJ7778752.1"/>
    <property type="molecule type" value="Genomic_DNA"/>
</dbReference>
<comment type="caution">
    <text evidence="2">The sequence shown here is derived from an EMBL/GenBank/DDBJ whole genome shotgun (WGS) entry which is preliminary data.</text>
</comment>
<gene>
    <name evidence="2" type="ORF">DFH07DRAFT_950765</name>
</gene>
<accession>A0AAD7K5S0</accession>
<sequence>MAIGTGLLQGSLPLPARAAGPSSTESSRSQNFKILEPSKEHGRRKYVYPRSFGSNNRNPSPDLADAWELYAERNSPVDGSEDYFYENMGRCYDPERESEEDDHRAVTAQEGTSSDEITRPELNAMAVDNPSDPCATYRINPGTKAE</sequence>
<feature type="region of interest" description="Disordered" evidence="1">
    <location>
        <begin position="1"/>
        <end position="62"/>
    </location>
</feature>
<proteinExistence type="predicted"/>
<evidence type="ECO:0000313" key="2">
    <source>
        <dbReference type="EMBL" id="KAJ7778752.1"/>
    </source>
</evidence>
<evidence type="ECO:0000256" key="1">
    <source>
        <dbReference type="SAM" id="MobiDB-lite"/>
    </source>
</evidence>
<name>A0AAD7K5S0_9AGAR</name>
<reference evidence="2" key="1">
    <citation type="submission" date="2023-03" db="EMBL/GenBank/DDBJ databases">
        <title>Massive genome expansion in bonnet fungi (Mycena s.s.) driven by repeated elements and novel gene families across ecological guilds.</title>
        <authorList>
            <consortium name="Lawrence Berkeley National Laboratory"/>
            <person name="Harder C.B."/>
            <person name="Miyauchi S."/>
            <person name="Viragh M."/>
            <person name="Kuo A."/>
            <person name="Thoen E."/>
            <person name="Andreopoulos B."/>
            <person name="Lu D."/>
            <person name="Skrede I."/>
            <person name="Drula E."/>
            <person name="Henrissat B."/>
            <person name="Morin E."/>
            <person name="Kohler A."/>
            <person name="Barry K."/>
            <person name="LaButti K."/>
            <person name="Morin E."/>
            <person name="Salamov A."/>
            <person name="Lipzen A."/>
            <person name="Mereny Z."/>
            <person name="Hegedus B."/>
            <person name="Baldrian P."/>
            <person name="Stursova M."/>
            <person name="Weitz H."/>
            <person name="Taylor A."/>
            <person name="Grigoriev I.V."/>
            <person name="Nagy L.G."/>
            <person name="Martin F."/>
            <person name="Kauserud H."/>
        </authorList>
    </citation>
    <scope>NUCLEOTIDE SEQUENCE</scope>
    <source>
        <strain evidence="2">CBHHK188m</strain>
    </source>
</reference>
<dbReference type="Proteomes" id="UP001215280">
    <property type="component" value="Unassembled WGS sequence"/>
</dbReference>
<feature type="region of interest" description="Disordered" evidence="1">
    <location>
        <begin position="94"/>
        <end position="146"/>
    </location>
</feature>
<feature type="compositionally biased region" description="Polar residues" evidence="1">
    <location>
        <begin position="21"/>
        <end position="32"/>
    </location>
</feature>
<organism evidence="2 3">
    <name type="scientific">Mycena maculata</name>
    <dbReference type="NCBI Taxonomy" id="230809"/>
    <lineage>
        <taxon>Eukaryota</taxon>
        <taxon>Fungi</taxon>
        <taxon>Dikarya</taxon>
        <taxon>Basidiomycota</taxon>
        <taxon>Agaricomycotina</taxon>
        <taxon>Agaricomycetes</taxon>
        <taxon>Agaricomycetidae</taxon>
        <taxon>Agaricales</taxon>
        <taxon>Marasmiineae</taxon>
        <taxon>Mycenaceae</taxon>
        <taxon>Mycena</taxon>
    </lineage>
</organism>
<evidence type="ECO:0000313" key="3">
    <source>
        <dbReference type="Proteomes" id="UP001215280"/>
    </source>
</evidence>
<protein>
    <submittedName>
        <fullName evidence="2">Uncharacterized protein</fullName>
    </submittedName>
</protein>
<keyword evidence="3" id="KW-1185">Reference proteome</keyword>